<dbReference type="AlphaFoldDB" id="A0A0C5JB60"/>
<organism evidence="1 2">
    <name type="scientific">Rugosibacter aromaticivorans</name>
    <dbReference type="NCBI Taxonomy" id="1565605"/>
    <lineage>
        <taxon>Bacteria</taxon>
        <taxon>Pseudomonadati</taxon>
        <taxon>Pseudomonadota</taxon>
        <taxon>Betaproteobacteria</taxon>
        <taxon>Nitrosomonadales</taxon>
        <taxon>Sterolibacteriaceae</taxon>
        <taxon>Rugosibacter</taxon>
    </lineage>
</organism>
<name>A0A0C5JB60_9PROT</name>
<dbReference type="STRING" id="1565605.PG1C_12845"/>
<evidence type="ECO:0008006" key="3">
    <source>
        <dbReference type="Google" id="ProtNLM"/>
    </source>
</evidence>
<reference evidence="1 2" key="1">
    <citation type="journal article" date="2015" name="Genome Announc.">
        <title>Complete Genome Sequence of a Novel Bacterium within the Family Rhodocyclaceae That Degrades Polycyclic Aromatic Hydrocarbons.</title>
        <authorList>
            <person name="Singleton D.R."/>
            <person name="Dickey A.N."/>
            <person name="Scholl E.H."/>
            <person name="Wright F.A."/>
            <person name="Aitken M.D."/>
        </authorList>
    </citation>
    <scope>NUCLEOTIDE SEQUENCE [LARGE SCALE GENOMIC DNA]</scope>
    <source>
        <strain evidence="2">PG1-Ca6</strain>
    </source>
</reference>
<dbReference type="KEGG" id="rbu:PG1C_12845"/>
<accession>A0A0C5JB60</accession>
<keyword evidence="2" id="KW-1185">Reference proteome</keyword>
<dbReference type="Proteomes" id="UP000061603">
    <property type="component" value="Chromosome"/>
</dbReference>
<dbReference type="RefSeq" id="WP_202635172.1">
    <property type="nucleotide sequence ID" value="NZ_CP010554.1"/>
</dbReference>
<evidence type="ECO:0000313" key="2">
    <source>
        <dbReference type="Proteomes" id="UP000061603"/>
    </source>
</evidence>
<protein>
    <recommendedName>
        <fullName evidence="3">DUF2946 domain-containing protein</fullName>
    </recommendedName>
</protein>
<evidence type="ECO:0000313" key="1">
    <source>
        <dbReference type="EMBL" id="AJP49080.1"/>
    </source>
</evidence>
<sequence length="113" mass="11801">MHSFPRFFCVVFLSLALLVTQYIGLAHGFSHLGTASIQQAITQSDTSDSQHAALHVCAACVAFSGLHAAPPVVDAVFPMVFAHAITVGFAVSPAPTFPAPAAFRSRAPPTLPV</sequence>
<dbReference type="EMBL" id="CP010554">
    <property type="protein sequence ID" value="AJP49080.1"/>
    <property type="molecule type" value="Genomic_DNA"/>
</dbReference>
<dbReference type="HOGENOM" id="CLU_2131544_0_0_4"/>
<proteinExistence type="predicted"/>
<gene>
    <name evidence="1" type="ORF">PG1C_12845</name>
</gene>